<reference evidence="1 2" key="1">
    <citation type="journal article" date="2023" name="Hortic Res">
        <title>Pangenome of water caltrop reveals structural variations and asymmetric subgenome divergence after allopolyploidization.</title>
        <authorList>
            <person name="Zhang X."/>
            <person name="Chen Y."/>
            <person name="Wang L."/>
            <person name="Yuan Y."/>
            <person name="Fang M."/>
            <person name="Shi L."/>
            <person name="Lu R."/>
            <person name="Comes H.P."/>
            <person name="Ma Y."/>
            <person name="Chen Y."/>
            <person name="Huang G."/>
            <person name="Zhou Y."/>
            <person name="Zheng Z."/>
            <person name="Qiu Y."/>
        </authorList>
    </citation>
    <scope>NUCLEOTIDE SEQUENCE [LARGE SCALE GENOMIC DNA]</scope>
    <source>
        <tissue evidence="1">Roots</tissue>
    </source>
</reference>
<evidence type="ECO:0000313" key="1">
    <source>
        <dbReference type="EMBL" id="KAK4744049.1"/>
    </source>
</evidence>
<gene>
    <name evidence="1" type="ORF">SAY87_010361</name>
</gene>
<comment type="caution">
    <text evidence="1">The sequence shown here is derived from an EMBL/GenBank/DDBJ whole genome shotgun (WGS) entry which is preliminary data.</text>
</comment>
<accession>A0AAN7GLE7</accession>
<dbReference type="Proteomes" id="UP001345219">
    <property type="component" value="Chromosome 9"/>
</dbReference>
<proteinExistence type="predicted"/>
<keyword evidence="2" id="KW-1185">Reference proteome</keyword>
<dbReference type="EMBL" id="JAXIOK010000022">
    <property type="protein sequence ID" value="KAK4744049.1"/>
    <property type="molecule type" value="Genomic_DNA"/>
</dbReference>
<protein>
    <submittedName>
        <fullName evidence="1">Uncharacterized protein</fullName>
    </submittedName>
</protein>
<dbReference type="AlphaFoldDB" id="A0AAN7GLE7"/>
<name>A0AAN7GLE7_9MYRT</name>
<evidence type="ECO:0000313" key="2">
    <source>
        <dbReference type="Proteomes" id="UP001345219"/>
    </source>
</evidence>
<organism evidence="1 2">
    <name type="scientific">Trapa incisa</name>
    <dbReference type="NCBI Taxonomy" id="236973"/>
    <lineage>
        <taxon>Eukaryota</taxon>
        <taxon>Viridiplantae</taxon>
        <taxon>Streptophyta</taxon>
        <taxon>Embryophyta</taxon>
        <taxon>Tracheophyta</taxon>
        <taxon>Spermatophyta</taxon>
        <taxon>Magnoliopsida</taxon>
        <taxon>eudicotyledons</taxon>
        <taxon>Gunneridae</taxon>
        <taxon>Pentapetalae</taxon>
        <taxon>rosids</taxon>
        <taxon>malvids</taxon>
        <taxon>Myrtales</taxon>
        <taxon>Lythraceae</taxon>
        <taxon>Trapa</taxon>
    </lineage>
</organism>
<sequence>MAKRETVFVAKEEARLDKLQKKRDVAVSVIAIASGKHANGFSLETVIVHDEGQVDASEKSLDVVSAGSSLVESKEYSEDSVKYLEDKVCSYTQLDGKKESSLLGMRPTSIMLMESLTALLALGM</sequence>